<evidence type="ECO:0000313" key="3">
    <source>
        <dbReference type="Proteomes" id="UP001153954"/>
    </source>
</evidence>
<gene>
    <name evidence="2" type="ORF">EEDITHA_LOCUS16112</name>
</gene>
<feature type="domain" description="Reverse transcriptase" evidence="1">
    <location>
        <begin position="12"/>
        <end position="147"/>
    </location>
</feature>
<dbReference type="PANTHER" id="PTHR24559:SF454">
    <property type="entry name" value="RIBONUCLEASE H"/>
    <property type="match status" value="1"/>
</dbReference>
<protein>
    <recommendedName>
        <fullName evidence="1">Reverse transcriptase domain-containing protein</fullName>
    </recommendedName>
</protein>
<name>A0AAU9UX27_EUPED</name>
<dbReference type="SUPFAM" id="SSF56672">
    <property type="entry name" value="DNA/RNA polymerases"/>
    <property type="match status" value="1"/>
</dbReference>
<dbReference type="PANTHER" id="PTHR24559">
    <property type="entry name" value="TRANSPOSON TY3-I GAG-POL POLYPROTEIN"/>
    <property type="match status" value="1"/>
</dbReference>
<dbReference type="CDD" id="cd01647">
    <property type="entry name" value="RT_LTR"/>
    <property type="match status" value="1"/>
</dbReference>
<dbReference type="EMBL" id="CAKOGL010000023">
    <property type="protein sequence ID" value="CAH2101345.1"/>
    <property type="molecule type" value="Genomic_DNA"/>
</dbReference>
<dbReference type="InterPro" id="IPR053134">
    <property type="entry name" value="RNA-dir_DNA_polymerase"/>
</dbReference>
<dbReference type="AlphaFoldDB" id="A0AAU9UX27"/>
<dbReference type="GO" id="GO:0071897">
    <property type="term" value="P:DNA biosynthetic process"/>
    <property type="evidence" value="ECO:0007669"/>
    <property type="project" value="UniProtKB-ARBA"/>
</dbReference>
<sequence length="154" mass="17604">MCLGTSPSGNSNGTYRGCVDYRKLNTITKTNSYPMPRIGELHQYTNKGCVMTSIDLRNGYRQVMTLDRDKTAFVTAFDTYRFKQMPFGLKNAPPTFQRLTDRFRAGVSLQDVTILDYLDDLLVISDSFDKYLLDLRAVFNRLIQAFIQATSKQT</sequence>
<accession>A0AAU9UX27</accession>
<dbReference type="Gene3D" id="3.10.10.10">
    <property type="entry name" value="HIV Type 1 Reverse Transcriptase, subunit A, domain 1"/>
    <property type="match status" value="1"/>
</dbReference>
<dbReference type="InterPro" id="IPR000477">
    <property type="entry name" value="RT_dom"/>
</dbReference>
<comment type="caution">
    <text evidence="2">The sequence shown here is derived from an EMBL/GenBank/DDBJ whole genome shotgun (WGS) entry which is preliminary data.</text>
</comment>
<dbReference type="Pfam" id="PF00078">
    <property type="entry name" value="RVT_1"/>
    <property type="match status" value="1"/>
</dbReference>
<organism evidence="2 3">
    <name type="scientific">Euphydryas editha</name>
    <name type="common">Edith's checkerspot</name>
    <dbReference type="NCBI Taxonomy" id="104508"/>
    <lineage>
        <taxon>Eukaryota</taxon>
        <taxon>Metazoa</taxon>
        <taxon>Ecdysozoa</taxon>
        <taxon>Arthropoda</taxon>
        <taxon>Hexapoda</taxon>
        <taxon>Insecta</taxon>
        <taxon>Pterygota</taxon>
        <taxon>Neoptera</taxon>
        <taxon>Endopterygota</taxon>
        <taxon>Lepidoptera</taxon>
        <taxon>Glossata</taxon>
        <taxon>Ditrysia</taxon>
        <taxon>Papilionoidea</taxon>
        <taxon>Nymphalidae</taxon>
        <taxon>Nymphalinae</taxon>
        <taxon>Euphydryas</taxon>
    </lineage>
</organism>
<dbReference type="Proteomes" id="UP001153954">
    <property type="component" value="Unassembled WGS sequence"/>
</dbReference>
<evidence type="ECO:0000313" key="2">
    <source>
        <dbReference type="EMBL" id="CAH2101345.1"/>
    </source>
</evidence>
<dbReference type="Gene3D" id="3.30.70.270">
    <property type="match status" value="1"/>
</dbReference>
<keyword evidence="3" id="KW-1185">Reference proteome</keyword>
<dbReference type="InterPro" id="IPR043128">
    <property type="entry name" value="Rev_trsase/Diguanyl_cyclase"/>
</dbReference>
<proteinExistence type="predicted"/>
<evidence type="ECO:0000259" key="1">
    <source>
        <dbReference type="Pfam" id="PF00078"/>
    </source>
</evidence>
<reference evidence="2" key="1">
    <citation type="submission" date="2022-03" db="EMBL/GenBank/DDBJ databases">
        <authorList>
            <person name="Tunstrom K."/>
        </authorList>
    </citation>
    <scope>NUCLEOTIDE SEQUENCE</scope>
</reference>
<dbReference type="InterPro" id="IPR043502">
    <property type="entry name" value="DNA/RNA_pol_sf"/>
</dbReference>